<reference evidence="4" key="1">
    <citation type="submission" date="2017-05" db="EMBL/GenBank/DDBJ databases">
        <title>Complete and WGS of Bordetella genogroups.</title>
        <authorList>
            <person name="Spilker T."/>
            <person name="Lipuma J."/>
        </authorList>
    </citation>
    <scope>NUCLEOTIDE SEQUENCE [LARGE SCALE GENOMIC DNA]</scope>
    <source>
        <strain evidence="4">AU8256</strain>
    </source>
</reference>
<dbReference type="EMBL" id="NEVT01000004">
    <property type="protein sequence ID" value="OZI78383.1"/>
    <property type="molecule type" value="Genomic_DNA"/>
</dbReference>
<protein>
    <submittedName>
        <fullName evidence="3">Uncharacterized protein</fullName>
    </submittedName>
</protein>
<sequence length="844" mass="89720">MFFILQSAKLYVGRGYYPRLDFAPHSHGIVMDSSISLAGQAHQAVAALLGTPAAWDEPIASRLRFHGEPPVFDSPHLLTLSAGAAIGAYALAIERWWHLATGQRQTVAIDWMQAACSLNPGHFQKQSGYVLPALSLLTELKADFYQTADQRWFFPIGSYPHLRDGVLDLLQCPNNAASLGAAIGRWNSHDLEEAFAAHKLPGAYARSREEWLAHPQGRLLASRPVIEIQKIDDSAPEPARAASRPLEHLRVLDLGHVIAGPVVARTLAEHGADVLRVTSPFMQDPFRQTIDTNIGKRSAFLDLDRAVDCQRARELIAGADVVVQSWRPGSMARRGFGPGEAAAIRPGVVYVSVTAYGDEGPWATRGGFEQLGQTVSGVAVREGGAGRPRVVPPLPAQRLPDGIPGRGRRHAGADPARPRGRQLSRQSVAGAHLDVGAGTGRRARFRRRSAPAAAPFRRSAGAHAGSPPIGVWPAGATATGGAVIAHPAALGPASRAQRRPSAGLAEQLEKRPQGGDLTMSRNLICAASLAVLAAGAPWTQTAAAYPEKAITLIIGFAPGGPTDAIGRVLFKKVAEELRVPIVIENRPGAGGNIGAQEFLRAQPDGYTLMYGTSSITTAPALFNRQDLNPKTAFVAAGCSVAVPLILLAAKNLPAADARDFYQQVKAQPGKYFMGSSGNGSIDHLVAMDVAAKLDLDFQHVPYKGNGPALTDLAAGNTSFMYSGSFNSALPFIESGQVRALAVTSARRSAALPDVPTLSESVPALKGYDAGTWQVLLAPKGTPAAVLDKLDTALRAALQDPSVRDSLRFQGAEVMDKTPAQCQDFIDSEYDRWSGTIDRLGLEAR</sequence>
<gene>
    <name evidence="3" type="ORF">CAL24_09695</name>
</gene>
<dbReference type="InterPro" id="IPR005064">
    <property type="entry name" value="BUG"/>
</dbReference>
<dbReference type="InterPro" id="IPR023606">
    <property type="entry name" value="CoA-Trfase_III_dom_1_sf"/>
</dbReference>
<dbReference type="Proteomes" id="UP000215633">
    <property type="component" value="Unassembled WGS sequence"/>
</dbReference>
<dbReference type="Pfam" id="PF03401">
    <property type="entry name" value="TctC"/>
    <property type="match status" value="1"/>
</dbReference>
<dbReference type="SUPFAM" id="SSF53850">
    <property type="entry name" value="Periplasmic binding protein-like II"/>
    <property type="match status" value="1"/>
</dbReference>
<evidence type="ECO:0000256" key="2">
    <source>
        <dbReference type="SAM" id="MobiDB-lite"/>
    </source>
</evidence>
<accession>A0A261VYK2</accession>
<dbReference type="GO" id="GO:0003824">
    <property type="term" value="F:catalytic activity"/>
    <property type="evidence" value="ECO:0007669"/>
    <property type="project" value="InterPro"/>
</dbReference>
<evidence type="ECO:0000313" key="3">
    <source>
        <dbReference type="EMBL" id="OZI78383.1"/>
    </source>
</evidence>
<name>A0A261VYK2_9BORD</name>
<dbReference type="PANTHER" id="PTHR42928:SF5">
    <property type="entry name" value="BLR1237 PROTEIN"/>
    <property type="match status" value="1"/>
</dbReference>
<dbReference type="Gene3D" id="3.30.1540.10">
    <property type="entry name" value="formyl-coa transferase, domain 3"/>
    <property type="match status" value="1"/>
</dbReference>
<organism evidence="3 4">
    <name type="scientific">Bordetella genomosp. 2</name>
    <dbReference type="NCBI Taxonomy" id="1983456"/>
    <lineage>
        <taxon>Bacteria</taxon>
        <taxon>Pseudomonadati</taxon>
        <taxon>Pseudomonadota</taxon>
        <taxon>Betaproteobacteria</taxon>
        <taxon>Burkholderiales</taxon>
        <taxon>Alcaligenaceae</taxon>
        <taxon>Bordetella</taxon>
    </lineage>
</organism>
<dbReference type="InterPro" id="IPR042100">
    <property type="entry name" value="Bug_dom1"/>
</dbReference>
<dbReference type="Pfam" id="PF02515">
    <property type="entry name" value="CoA_transf_3"/>
    <property type="match status" value="1"/>
</dbReference>
<dbReference type="InterPro" id="IPR003673">
    <property type="entry name" value="CoA-Trfase_fam_III"/>
</dbReference>
<feature type="compositionally biased region" description="Low complexity" evidence="2">
    <location>
        <begin position="450"/>
        <end position="462"/>
    </location>
</feature>
<dbReference type="Gene3D" id="3.40.190.10">
    <property type="entry name" value="Periplasmic binding protein-like II"/>
    <property type="match status" value="1"/>
</dbReference>
<dbReference type="SUPFAM" id="SSF89796">
    <property type="entry name" value="CoA-transferase family III (CaiB/BaiF)"/>
    <property type="match status" value="2"/>
</dbReference>
<dbReference type="AlphaFoldDB" id="A0A261VYK2"/>
<comment type="caution">
    <text evidence="3">The sequence shown here is derived from an EMBL/GenBank/DDBJ whole genome shotgun (WGS) entry which is preliminary data.</text>
</comment>
<feature type="region of interest" description="Disordered" evidence="2">
    <location>
        <begin position="491"/>
        <end position="513"/>
    </location>
</feature>
<feature type="region of interest" description="Disordered" evidence="2">
    <location>
        <begin position="384"/>
        <end position="465"/>
    </location>
</feature>
<dbReference type="PANTHER" id="PTHR42928">
    <property type="entry name" value="TRICARBOXYLATE-BINDING PROTEIN"/>
    <property type="match status" value="1"/>
</dbReference>
<comment type="similarity">
    <text evidence="1">Belongs to the UPF0065 (bug) family.</text>
</comment>
<dbReference type="InterPro" id="IPR044855">
    <property type="entry name" value="CoA-Trfase_III_dom3_sf"/>
</dbReference>
<dbReference type="CDD" id="cd07012">
    <property type="entry name" value="PBP2_Bug_TTT"/>
    <property type="match status" value="1"/>
</dbReference>
<evidence type="ECO:0000256" key="1">
    <source>
        <dbReference type="ARBA" id="ARBA00006987"/>
    </source>
</evidence>
<keyword evidence="4" id="KW-1185">Reference proteome</keyword>
<evidence type="ECO:0000313" key="4">
    <source>
        <dbReference type="Proteomes" id="UP000215633"/>
    </source>
</evidence>
<proteinExistence type="inferred from homology"/>
<dbReference type="Gene3D" id="3.40.190.150">
    <property type="entry name" value="Bordetella uptake gene, domain 1"/>
    <property type="match status" value="1"/>
</dbReference>
<dbReference type="Gene3D" id="3.40.50.10540">
    <property type="entry name" value="Crotonobetainyl-coa:carnitine coa-transferase, domain 1"/>
    <property type="match status" value="2"/>
</dbReference>